<sequence>MIDQALKVVGLVSVLYSAYRLYDALAVWILPSVPLTRYQKKGRPYESWALVTGATGGIGLACAQELALRGFNIVLVGRNVDRLEDARALIESECMRRHKSDVAVRFVVLDAASSSPAQVQAAVDDISDLDVTVLINNVGGAPASSPPIGPLRNLAAGDVDALLDLNARFMARLTHLMLPILARNGPSLVLNVGSLATEGFPGLVMYSAAKGFVKSFTRALAREMKAEKSPVDVLYLGTGEVRTNINDVAVRSGTPEARPFAKAVMDRVGRAAQRGMLEVTPWFMHAVQVAVAGCIPERLWFKKIRETLEGKRLAYEEKARKDDYTDDAARVGA</sequence>
<dbReference type="PANTHER" id="PTHR43086">
    <property type="entry name" value="VERY-LONG-CHAIN 3-OXOOACYL-COA REDUCTASE"/>
    <property type="match status" value="1"/>
</dbReference>
<dbReference type="PANTHER" id="PTHR43086:SF2">
    <property type="entry name" value="HYDROXYSTEROID DEHYDROGENASE-LIKE PROTEIN 1"/>
    <property type="match status" value="1"/>
</dbReference>
<dbReference type="InterPro" id="IPR002347">
    <property type="entry name" value="SDR_fam"/>
</dbReference>
<evidence type="ECO:0000256" key="1">
    <source>
        <dbReference type="ARBA" id="ARBA00022857"/>
    </source>
</evidence>
<evidence type="ECO:0000313" key="5">
    <source>
        <dbReference type="Proteomes" id="UP000305883"/>
    </source>
</evidence>
<dbReference type="PRINTS" id="PR00080">
    <property type="entry name" value="SDRFAMILY"/>
</dbReference>
<evidence type="ECO:0000256" key="2">
    <source>
        <dbReference type="ARBA" id="ARBA00023002"/>
    </source>
</evidence>
<name>A0A4T0VLI1_9PEZI</name>
<dbReference type="EMBL" id="MWPZ01000008">
    <property type="protein sequence ID" value="TIC92797.1"/>
    <property type="molecule type" value="Genomic_DNA"/>
</dbReference>
<gene>
    <name evidence="4" type="ORF">CH35J_010031</name>
</gene>
<dbReference type="Proteomes" id="UP000305883">
    <property type="component" value="Unassembled WGS sequence"/>
</dbReference>
<dbReference type="GO" id="GO:0005783">
    <property type="term" value="C:endoplasmic reticulum"/>
    <property type="evidence" value="ECO:0007669"/>
    <property type="project" value="TreeGrafter"/>
</dbReference>
<reference evidence="4 5" key="1">
    <citation type="journal article" date="2019" name="Genome Biol. Evol.">
        <title>Genomic Plasticity Mediated by Transposable Elements in the Plant Pathogenic Fungus Colletotrichum higginsianum.</title>
        <authorList>
            <person name="Tsushima A."/>
            <person name="Gan P."/>
            <person name="Kumakura N."/>
            <person name="Narusaka M."/>
            <person name="Takano Y."/>
            <person name="Narusaka Y."/>
            <person name="Shirasu K."/>
        </authorList>
    </citation>
    <scope>NUCLEOTIDE SEQUENCE [LARGE SCALE GENOMIC DNA]</scope>
    <source>
        <strain evidence="4 5">MAFF305635-RFP</strain>
    </source>
</reference>
<evidence type="ECO:0000256" key="3">
    <source>
        <dbReference type="RuleBase" id="RU000363"/>
    </source>
</evidence>
<keyword evidence="2" id="KW-0560">Oxidoreductase</keyword>
<organism evidence="4 5">
    <name type="scientific">Colletotrichum higginsianum</name>
    <dbReference type="NCBI Taxonomy" id="80884"/>
    <lineage>
        <taxon>Eukaryota</taxon>
        <taxon>Fungi</taxon>
        <taxon>Dikarya</taxon>
        <taxon>Ascomycota</taxon>
        <taxon>Pezizomycotina</taxon>
        <taxon>Sordariomycetes</taxon>
        <taxon>Hypocreomycetidae</taxon>
        <taxon>Glomerellales</taxon>
        <taxon>Glomerellaceae</taxon>
        <taxon>Colletotrichum</taxon>
        <taxon>Colletotrichum destructivum species complex</taxon>
    </lineage>
</organism>
<keyword evidence="1" id="KW-0521">NADP</keyword>
<dbReference type="InterPro" id="IPR036291">
    <property type="entry name" value="NAD(P)-bd_dom_sf"/>
</dbReference>
<proteinExistence type="inferred from homology"/>
<dbReference type="AlphaFoldDB" id="A0A4T0VLI1"/>
<evidence type="ECO:0000313" key="4">
    <source>
        <dbReference type="EMBL" id="TIC92797.1"/>
    </source>
</evidence>
<comment type="similarity">
    <text evidence="3">Belongs to the short-chain dehydrogenases/reductases (SDR) family.</text>
</comment>
<dbReference type="PRINTS" id="PR00081">
    <property type="entry name" value="GDHRDH"/>
</dbReference>
<dbReference type="Pfam" id="PF00106">
    <property type="entry name" value="adh_short"/>
    <property type="match status" value="1"/>
</dbReference>
<dbReference type="SUPFAM" id="SSF51735">
    <property type="entry name" value="NAD(P)-binding Rossmann-fold domains"/>
    <property type="match status" value="1"/>
</dbReference>
<dbReference type="OrthoDB" id="47007at2759"/>
<comment type="caution">
    <text evidence="4">The sequence shown here is derived from an EMBL/GenBank/DDBJ whole genome shotgun (WGS) entry which is preliminary data.</text>
</comment>
<dbReference type="Gene3D" id="3.40.50.720">
    <property type="entry name" value="NAD(P)-binding Rossmann-like Domain"/>
    <property type="match status" value="1"/>
</dbReference>
<dbReference type="GO" id="GO:0016491">
    <property type="term" value="F:oxidoreductase activity"/>
    <property type="evidence" value="ECO:0007669"/>
    <property type="project" value="UniProtKB-KW"/>
</dbReference>
<accession>A0A4T0VLI1</accession>
<dbReference type="GO" id="GO:0030497">
    <property type="term" value="P:fatty acid elongation"/>
    <property type="evidence" value="ECO:0007669"/>
    <property type="project" value="TreeGrafter"/>
</dbReference>
<dbReference type="PIRSF" id="PIRSF000126">
    <property type="entry name" value="11-beta-HSD1"/>
    <property type="match status" value="1"/>
</dbReference>
<protein>
    <submittedName>
        <fullName evidence="4">Very-long-chain 3-oxoacyl-CoA reductase 1</fullName>
    </submittedName>
</protein>